<name>A0AAV9NRY6_9EURO</name>
<proteinExistence type="predicted"/>
<evidence type="ECO:0000313" key="2">
    <source>
        <dbReference type="Proteomes" id="UP001358417"/>
    </source>
</evidence>
<organism evidence="1 2">
    <name type="scientific">Exophiala bonariae</name>
    <dbReference type="NCBI Taxonomy" id="1690606"/>
    <lineage>
        <taxon>Eukaryota</taxon>
        <taxon>Fungi</taxon>
        <taxon>Dikarya</taxon>
        <taxon>Ascomycota</taxon>
        <taxon>Pezizomycotina</taxon>
        <taxon>Eurotiomycetes</taxon>
        <taxon>Chaetothyriomycetidae</taxon>
        <taxon>Chaetothyriales</taxon>
        <taxon>Herpotrichiellaceae</taxon>
        <taxon>Exophiala</taxon>
    </lineage>
</organism>
<protein>
    <recommendedName>
        <fullName evidence="3">Nicotinamide N-methyltransferase</fullName>
    </recommendedName>
</protein>
<keyword evidence="2" id="KW-1185">Reference proteome</keyword>
<sequence length="379" mass="41365">MFSSRISTPLTSDPTAEDIFESALSTLFTDVTQNRHGTPGASVTYHSPRFGPISLRIPTHPDVEDGRNLFAHYLWNSGVIAADAIEVASAVEDVDGGGDVGNGEDDTGMANESPEAGATRVVDWGRRRYWNVRGKRVLELGAATALPSLISALSGAGTITITDHPSSPALTMGAIEQNVRENITARRKQCDGKTGPPEGISTTATDLTTNIQVLGYVWGTDTMYTTQSYGRPAPPEQQPQPNTYDRIVVADCLWIPFQHGNIVKTILRYLTAQETGPEHEEEAEDPPCALVITPFHTGRGIVRNFFGLATGEWKGYEDDDGDGQGERDPELADVSGKLKALEMFEIDVDGIKRPWQPIRQDETKNQAKRWCVCAVLARR</sequence>
<dbReference type="InterPro" id="IPR029063">
    <property type="entry name" value="SAM-dependent_MTases_sf"/>
</dbReference>
<evidence type="ECO:0000313" key="1">
    <source>
        <dbReference type="EMBL" id="KAK5065064.1"/>
    </source>
</evidence>
<dbReference type="InterPro" id="IPR019410">
    <property type="entry name" value="Methyltransf_16"/>
</dbReference>
<dbReference type="GO" id="GO:0008757">
    <property type="term" value="F:S-adenosylmethionine-dependent methyltransferase activity"/>
    <property type="evidence" value="ECO:0007669"/>
    <property type="project" value="UniProtKB-ARBA"/>
</dbReference>
<dbReference type="Gene3D" id="3.40.50.150">
    <property type="entry name" value="Vaccinia Virus protein VP39"/>
    <property type="match status" value="1"/>
</dbReference>
<gene>
    <name evidence="1" type="ORF">LTR84_000899</name>
</gene>
<dbReference type="RefSeq" id="XP_064712388.1">
    <property type="nucleotide sequence ID" value="XM_064844528.1"/>
</dbReference>
<comment type="caution">
    <text evidence="1">The sequence shown here is derived from an EMBL/GenBank/DDBJ whole genome shotgun (WGS) entry which is preliminary data.</text>
</comment>
<evidence type="ECO:0008006" key="3">
    <source>
        <dbReference type="Google" id="ProtNLM"/>
    </source>
</evidence>
<reference evidence="1 2" key="1">
    <citation type="submission" date="2023-08" db="EMBL/GenBank/DDBJ databases">
        <title>Black Yeasts Isolated from many extreme environments.</title>
        <authorList>
            <person name="Coleine C."/>
            <person name="Stajich J.E."/>
            <person name="Selbmann L."/>
        </authorList>
    </citation>
    <scope>NUCLEOTIDE SEQUENCE [LARGE SCALE GENOMIC DNA]</scope>
    <source>
        <strain evidence="1 2">CCFEE 5792</strain>
    </source>
</reference>
<dbReference type="GO" id="GO:0005737">
    <property type="term" value="C:cytoplasm"/>
    <property type="evidence" value="ECO:0007669"/>
    <property type="project" value="TreeGrafter"/>
</dbReference>
<dbReference type="GeneID" id="89969121"/>
<dbReference type="PANTHER" id="PTHR14614:SF104">
    <property type="entry name" value="N-METHYLTRANSFERASE, PUTATIVE (AFU_ORTHOLOGUE AFUA_1G17750)-RELATED"/>
    <property type="match status" value="1"/>
</dbReference>
<dbReference type="Proteomes" id="UP001358417">
    <property type="component" value="Unassembled WGS sequence"/>
</dbReference>
<dbReference type="AlphaFoldDB" id="A0AAV9NRY6"/>
<dbReference type="PANTHER" id="PTHR14614">
    <property type="entry name" value="HEPATOCELLULAR CARCINOMA-ASSOCIATED ANTIGEN"/>
    <property type="match status" value="1"/>
</dbReference>
<dbReference type="EMBL" id="JAVRRD010000001">
    <property type="protein sequence ID" value="KAK5065064.1"/>
    <property type="molecule type" value="Genomic_DNA"/>
</dbReference>
<accession>A0AAV9NRY6</accession>